<evidence type="ECO:0000313" key="1">
    <source>
        <dbReference type="EMBL" id="PIK20115.1"/>
    </source>
</evidence>
<dbReference type="EMBL" id="PEKN01000001">
    <property type="protein sequence ID" value="PIK20115.1"/>
    <property type="molecule type" value="Genomic_DNA"/>
</dbReference>
<gene>
    <name evidence="1" type="ORF">CTI18_01510</name>
</gene>
<organism evidence="1 2">
    <name type="scientific">Prevotella intermedia</name>
    <dbReference type="NCBI Taxonomy" id="28131"/>
    <lineage>
        <taxon>Bacteria</taxon>
        <taxon>Pseudomonadati</taxon>
        <taxon>Bacteroidota</taxon>
        <taxon>Bacteroidia</taxon>
        <taxon>Bacteroidales</taxon>
        <taxon>Prevotellaceae</taxon>
        <taxon>Prevotella</taxon>
    </lineage>
</organism>
<protein>
    <submittedName>
        <fullName evidence="1">Uncharacterized protein</fullName>
    </submittedName>
</protein>
<reference evidence="1 2" key="1">
    <citation type="submission" date="2017-11" db="EMBL/GenBank/DDBJ databases">
        <title>Genome sequencing of Prevotella intermedia KCOM 1653.</title>
        <authorList>
            <person name="Kook J.-K."/>
            <person name="Park S.-N."/>
            <person name="Lim Y.K."/>
        </authorList>
    </citation>
    <scope>NUCLEOTIDE SEQUENCE [LARGE SCALE GENOMIC DNA]</scope>
    <source>
        <strain evidence="1 2">KCOM 1653</strain>
    </source>
</reference>
<evidence type="ECO:0000313" key="2">
    <source>
        <dbReference type="Proteomes" id="UP000230046"/>
    </source>
</evidence>
<sequence>MGGFNILKKYPELLELACMSETDRKADLLSIFKRDIEDNGNFSFRSRKIYPTKKDGEPDMGRLFKHLTCEAMKVEDEHGNFYEKRVFEINRSERLHWINHHVNEKTPANIEVFTVEERDKKKRKTKKTYIYDEGQKYVIVLEQQRNDAFYLLTAYHLNKDYGEKEIKKKRKKALSTPL</sequence>
<dbReference type="RefSeq" id="WP_099835283.1">
    <property type="nucleotide sequence ID" value="NZ_PEKN01000001.1"/>
</dbReference>
<comment type="caution">
    <text evidence="1">The sequence shown here is derived from an EMBL/GenBank/DDBJ whole genome shotgun (WGS) entry which is preliminary data.</text>
</comment>
<dbReference type="Proteomes" id="UP000230046">
    <property type="component" value="Unassembled WGS sequence"/>
</dbReference>
<name>A0A2G8I9E8_PREIN</name>
<dbReference type="AlphaFoldDB" id="A0A2G8I9E8"/>
<proteinExistence type="predicted"/>
<accession>A0A2G8I9E8</accession>